<evidence type="ECO:0000256" key="3">
    <source>
        <dbReference type="ARBA" id="ARBA00022552"/>
    </source>
</evidence>
<dbReference type="GO" id="GO:0006364">
    <property type="term" value="P:rRNA processing"/>
    <property type="evidence" value="ECO:0007669"/>
    <property type="project" value="UniProtKB-UniRule"/>
</dbReference>
<evidence type="ECO:0000256" key="5">
    <source>
        <dbReference type="HAMAP-Rule" id="MF_00014"/>
    </source>
</evidence>
<keyword evidence="1 5" id="KW-0963">Cytoplasm</keyword>
<dbReference type="Gene3D" id="2.30.30.240">
    <property type="entry name" value="PRC-barrel domain"/>
    <property type="match status" value="1"/>
</dbReference>
<dbReference type="Pfam" id="PF24986">
    <property type="entry name" value="PRC_RimM"/>
    <property type="match status" value="1"/>
</dbReference>
<dbReference type="SUPFAM" id="SSF50447">
    <property type="entry name" value="Translation proteins"/>
    <property type="match status" value="1"/>
</dbReference>
<dbReference type="InterPro" id="IPR011961">
    <property type="entry name" value="RimM"/>
</dbReference>
<dbReference type="GO" id="GO:0005737">
    <property type="term" value="C:cytoplasm"/>
    <property type="evidence" value="ECO:0007669"/>
    <property type="project" value="UniProtKB-SubCell"/>
</dbReference>
<dbReference type="InterPro" id="IPR036976">
    <property type="entry name" value="RimM_N_sf"/>
</dbReference>
<dbReference type="InterPro" id="IPR056792">
    <property type="entry name" value="PRC_RimM"/>
</dbReference>
<keyword evidence="2 5" id="KW-0690">Ribosome biogenesis</keyword>
<dbReference type="SUPFAM" id="SSF50346">
    <property type="entry name" value="PRC-barrel domain"/>
    <property type="match status" value="1"/>
</dbReference>
<evidence type="ECO:0000256" key="4">
    <source>
        <dbReference type="ARBA" id="ARBA00023186"/>
    </source>
</evidence>
<evidence type="ECO:0000256" key="1">
    <source>
        <dbReference type="ARBA" id="ARBA00022490"/>
    </source>
</evidence>
<evidence type="ECO:0000259" key="6">
    <source>
        <dbReference type="Pfam" id="PF01782"/>
    </source>
</evidence>
<evidence type="ECO:0000313" key="9">
    <source>
        <dbReference type="Proteomes" id="UP000051686"/>
    </source>
</evidence>
<comment type="subcellular location">
    <subcellularLocation>
        <location evidence="5">Cytoplasm</location>
    </subcellularLocation>
</comment>
<accession>A0A0R1M8L6</accession>
<dbReference type="Proteomes" id="UP000051686">
    <property type="component" value="Unassembled WGS sequence"/>
</dbReference>
<organism evidence="8 9">
    <name type="scientific">Liquorilactobacillus oeni DSM 19972</name>
    <dbReference type="NCBI Taxonomy" id="1423777"/>
    <lineage>
        <taxon>Bacteria</taxon>
        <taxon>Bacillati</taxon>
        <taxon>Bacillota</taxon>
        <taxon>Bacilli</taxon>
        <taxon>Lactobacillales</taxon>
        <taxon>Lactobacillaceae</taxon>
        <taxon>Liquorilactobacillus</taxon>
    </lineage>
</organism>
<keyword evidence="4 5" id="KW-0143">Chaperone</keyword>
<dbReference type="OrthoDB" id="9810331at2"/>
<dbReference type="InterPro" id="IPR011033">
    <property type="entry name" value="PRC_barrel-like_sf"/>
</dbReference>
<dbReference type="Pfam" id="PF01782">
    <property type="entry name" value="RimM"/>
    <property type="match status" value="1"/>
</dbReference>
<comment type="function">
    <text evidence="5">An accessory protein needed during the final step in the assembly of 30S ribosomal subunit, possibly for assembly of the head region. Essential for efficient processing of 16S rRNA. May be needed both before and after RbfA during the maturation of 16S rRNA. It has affinity for free ribosomal 30S subunits but not for 70S ribosomes.</text>
</comment>
<reference evidence="8 9" key="1">
    <citation type="journal article" date="2015" name="Genome Announc.">
        <title>Expanding the biotechnology potential of lactobacilli through comparative genomics of 213 strains and associated genera.</title>
        <authorList>
            <person name="Sun Z."/>
            <person name="Harris H.M."/>
            <person name="McCann A."/>
            <person name="Guo C."/>
            <person name="Argimon S."/>
            <person name="Zhang W."/>
            <person name="Yang X."/>
            <person name="Jeffery I.B."/>
            <person name="Cooney J.C."/>
            <person name="Kagawa T.F."/>
            <person name="Liu W."/>
            <person name="Song Y."/>
            <person name="Salvetti E."/>
            <person name="Wrobel A."/>
            <person name="Rasinkangas P."/>
            <person name="Parkhill J."/>
            <person name="Rea M.C."/>
            <person name="O'Sullivan O."/>
            <person name="Ritari J."/>
            <person name="Douillard F.P."/>
            <person name="Paul Ross R."/>
            <person name="Yang R."/>
            <person name="Briner A.E."/>
            <person name="Felis G.E."/>
            <person name="de Vos W.M."/>
            <person name="Barrangou R."/>
            <person name="Klaenhammer T.R."/>
            <person name="Caufield P.W."/>
            <person name="Cui Y."/>
            <person name="Zhang H."/>
            <person name="O'Toole P.W."/>
        </authorList>
    </citation>
    <scope>NUCLEOTIDE SEQUENCE [LARGE SCALE GENOMIC DNA]</scope>
    <source>
        <strain evidence="8 9">DSM 19972</strain>
    </source>
</reference>
<comment type="subunit">
    <text evidence="5">Binds ribosomal protein uS19.</text>
</comment>
<gene>
    <name evidence="5" type="primary">rimM</name>
    <name evidence="8" type="ORF">FD46_GL001821</name>
</gene>
<proteinExistence type="inferred from homology"/>
<protein>
    <recommendedName>
        <fullName evidence="5">Ribosome maturation factor RimM</fullName>
    </recommendedName>
</protein>
<keyword evidence="9" id="KW-1185">Reference proteome</keyword>
<evidence type="ECO:0000256" key="2">
    <source>
        <dbReference type="ARBA" id="ARBA00022517"/>
    </source>
</evidence>
<dbReference type="GO" id="GO:0042274">
    <property type="term" value="P:ribosomal small subunit biogenesis"/>
    <property type="evidence" value="ECO:0007669"/>
    <property type="project" value="UniProtKB-UniRule"/>
</dbReference>
<dbReference type="STRING" id="1423777.FD46_GL001821"/>
<dbReference type="HAMAP" id="MF_00014">
    <property type="entry name" value="Ribosome_mat_RimM"/>
    <property type="match status" value="1"/>
</dbReference>
<comment type="domain">
    <text evidence="5">The PRC barrel domain binds ribosomal protein uS19.</text>
</comment>
<dbReference type="GO" id="GO:0005840">
    <property type="term" value="C:ribosome"/>
    <property type="evidence" value="ECO:0007669"/>
    <property type="project" value="InterPro"/>
</dbReference>
<dbReference type="PANTHER" id="PTHR33692">
    <property type="entry name" value="RIBOSOME MATURATION FACTOR RIMM"/>
    <property type="match status" value="1"/>
</dbReference>
<dbReference type="PANTHER" id="PTHR33692:SF1">
    <property type="entry name" value="RIBOSOME MATURATION FACTOR RIMM"/>
    <property type="match status" value="1"/>
</dbReference>
<comment type="similarity">
    <text evidence="5">Belongs to the RimM family.</text>
</comment>
<dbReference type="RefSeq" id="WP_057896637.1">
    <property type="nucleotide sequence ID" value="NZ_AZEH01000039.1"/>
</dbReference>
<feature type="domain" description="Ribosome maturation factor RimM PRC barrel" evidence="7">
    <location>
        <begin position="102"/>
        <end position="168"/>
    </location>
</feature>
<evidence type="ECO:0000313" key="8">
    <source>
        <dbReference type="EMBL" id="KRL04685.1"/>
    </source>
</evidence>
<dbReference type="InterPro" id="IPR002676">
    <property type="entry name" value="RimM_N"/>
</dbReference>
<dbReference type="PATRIC" id="fig|1423777.3.peg.1875"/>
<name>A0A0R1M8L6_9LACO</name>
<dbReference type="NCBIfam" id="TIGR02273">
    <property type="entry name" value="16S_RimM"/>
    <property type="match status" value="1"/>
</dbReference>
<comment type="caution">
    <text evidence="8">The sequence shown here is derived from an EMBL/GenBank/DDBJ whole genome shotgun (WGS) entry which is preliminary data.</text>
</comment>
<dbReference type="Gene3D" id="2.40.30.60">
    <property type="entry name" value="RimM"/>
    <property type="match status" value="1"/>
</dbReference>
<dbReference type="AlphaFoldDB" id="A0A0R1M8L6"/>
<sequence>MNYYEVGRIINTHGIKGEVKLTITTDFAAERFQKGVRLYIEDQKEQPIEVKLQTIRRQKQFYLLGFSGYDSISQVENFKGRKLMVAQEDQQKLSVGNYYYRQIVGLDVWDEKNNQLGVVKEILNFGANDIWVVERPHKKDLLLPAIQDVIKKVDLENGKIEIELLDGLDV</sequence>
<feature type="domain" description="RimM N-terminal" evidence="6">
    <location>
        <begin position="6"/>
        <end position="88"/>
    </location>
</feature>
<dbReference type="InterPro" id="IPR009000">
    <property type="entry name" value="Transl_B-barrel_sf"/>
</dbReference>
<dbReference type="EMBL" id="AZEH01000039">
    <property type="protein sequence ID" value="KRL04685.1"/>
    <property type="molecule type" value="Genomic_DNA"/>
</dbReference>
<keyword evidence="3 5" id="KW-0698">rRNA processing</keyword>
<evidence type="ECO:0000259" key="7">
    <source>
        <dbReference type="Pfam" id="PF24986"/>
    </source>
</evidence>
<dbReference type="GO" id="GO:0043022">
    <property type="term" value="F:ribosome binding"/>
    <property type="evidence" value="ECO:0007669"/>
    <property type="project" value="InterPro"/>
</dbReference>